<keyword evidence="2" id="KW-1185">Reference proteome</keyword>
<accession>Q5DYU1</accession>
<dbReference type="STRING" id="312309.VF_A0985"/>
<reference evidence="1 2" key="2">
    <citation type="journal article" date="2008" name="BMC Genomics">
        <title>Comparative genomics-based investigation of resequencing targets in Vibrio fischeri: focus on point miscalls and artefactual expansions.</title>
        <authorList>
            <person name="Mandel M.J."/>
            <person name="Stabb E.V."/>
            <person name="Ruby E.G."/>
        </authorList>
    </citation>
    <scope>NUCLEOTIDE SEQUENCE [LARGE SCALE GENOMIC DNA]</scope>
    <source>
        <strain evidence="2">ATCC 700601 / ES114</strain>
    </source>
</reference>
<dbReference type="PROSITE" id="PS51257">
    <property type="entry name" value="PROKAR_LIPOPROTEIN"/>
    <property type="match status" value="1"/>
</dbReference>
<dbReference type="eggNOG" id="COG1073">
    <property type="taxonomic scope" value="Bacteria"/>
</dbReference>
<dbReference type="GeneID" id="54166302"/>
<name>Q5DYU1_ALIF1</name>
<proteinExistence type="predicted"/>
<reference evidence="1 2" key="1">
    <citation type="journal article" date="2005" name="Proc. Natl. Acad. Sci. U.S.A.">
        <title>Complete genome sequence of Vibrio fischeri: a symbiotic bacterium with pathogenic congeners.</title>
        <authorList>
            <person name="Ruby E.G."/>
            <person name="Urbanowski M."/>
            <person name="Campbell J."/>
            <person name="Dunn A."/>
            <person name="Faini M."/>
            <person name="Gunsalus R."/>
            <person name="Lostroh P."/>
            <person name="Lupp C."/>
            <person name="McCann J."/>
            <person name="Millikan D."/>
            <person name="Schaefer A."/>
            <person name="Stabb E."/>
            <person name="Stevens A."/>
            <person name="Visick K."/>
            <person name="Whistler C."/>
            <person name="Greenberg E.P."/>
        </authorList>
    </citation>
    <scope>NUCLEOTIDE SEQUENCE [LARGE SCALE GENOMIC DNA]</scope>
    <source>
        <strain evidence="2">ATCC 700601 / ES114</strain>
    </source>
</reference>
<gene>
    <name evidence="1" type="ordered locus">VF_A0985</name>
</gene>
<keyword evidence="1" id="KW-0449">Lipoprotein</keyword>
<dbReference type="PATRIC" id="fig|312309.11.peg.3585"/>
<dbReference type="OrthoDB" id="8437309at2"/>
<dbReference type="EnsemblBacteria" id="AAW88055">
    <property type="protein sequence ID" value="AAW88055"/>
    <property type="gene ID" value="VF_A0985"/>
</dbReference>
<dbReference type="HOGENOM" id="CLU_039611_0_0_6"/>
<evidence type="ECO:0000313" key="1">
    <source>
        <dbReference type="EMBL" id="AAW88055.1"/>
    </source>
</evidence>
<evidence type="ECO:0000313" key="2">
    <source>
        <dbReference type="Proteomes" id="UP000000537"/>
    </source>
</evidence>
<organism evidence="1 2">
    <name type="scientific">Aliivibrio fischeri (strain ATCC 700601 / ES114)</name>
    <name type="common">Vibrio fischeri</name>
    <dbReference type="NCBI Taxonomy" id="312309"/>
    <lineage>
        <taxon>Bacteria</taxon>
        <taxon>Pseudomonadati</taxon>
        <taxon>Pseudomonadota</taxon>
        <taxon>Gammaproteobacteria</taxon>
        <taxon>Vibrionales</taxon>
        <taxon>Vibrionaceae</taxon>
        <taxon>Aliivibrio</taxon>
    </lineage>
</organism>
<dbReference type="EMBL" id="CP000021">
    <property type="protein sequence ID" value="AAW88055.1"/>
    <property type="molecule type" value="Genomic_DNA"/>
</dbReference>
<sequence length="405" mass="47343">MKKYITILLFPMFLLISGCSEQKKHCDIFNADTSHMSEIYKHYLLKKQKIEPLYELRVIEIDEKGLFLERYKFNELKKYIKQKTQIKDTLIYIKINGWQHDTSIDELSLNNFKKQLNNISNYVSKNKRDVIGIYVKLREEKTSMFRYLTFFNKKKSIHQVSNGNIIEIWNFLKKIKDNSVSDTKIVTVGHSFGADIIFNLMNIDNRAESNENHKYKKNLSGIGNLILLINPTFDALKYVEFRKSNNNKEPSSKNNPIISIFTSESDWITKYVLPAERIISNLFKQHNYMEATIGENKVLINKKIAQITSIGHFKPFITHRLEMTNKSISSTQYNKLIKNLKSDLVNGINPLNFDKTILVRNPIIKANTPYLVVQVDKTLIPDHSNIFGKEIETFFHDFLLLSINE</sequence>
<dbReference type="AlphaFoldDB" id="Q5DYU1"/>
<dbReference type="KEGG" id="vfi:VF_A0985"/>
<protein>
    <submittedName>
        <fullName evidence="1">Lipoprotein, putative</fullName>
    </submittedName>
</protein>
<dbReference type="RefSeq" id="WP_011263801.1">
    <property type="nucleotide sequence ID" value="NC_006841.2"/>
</dbReference>
<dbReference type="Proteomes" id="UP000000537">
    <property type="component" value="Chromosome II"/>
</dbReference>